<dbReference type="Gene3D" id="3.30.565.10">
    <property type="entry name" value="Histidine kinase-like ATPase, C-terminal domain"/>
    <property type="match status" value="1"/>
</dbReference>
<sequence length="615" mass="70189">MTYNKENITYKSSSPPTDNVLQEERGKVTNLVKYYEDSTTALVVQKNEKWLYLNAAAVHLLGYNDFSELEGKSIWETIHASERQTVLKRIEASINGVNPGAFVQRWLRKDGSTFSVEVLAIPVENFLGQTSAIIKEVDHETKKIQEMYANYELITENMNEIISLLDANGRLLYVSPSYRDYARASIDEEIGRSSIRYIHKEDREHVRTEFYKLVKFRKPLMITYRMQRKDGVFRYIESQGTCILNEEECSYVVVSRDVTEKHEAEMKLQLNEKKHRMILEHSNDLICMMNHEGITVYASPSYKEVLGYEQTEVIGKDILTFIHPEDYEKCQKAIQTLTETKQSITTVYRKRHASGHSVILEAKGMAVSEGDEQVNHFVFIARDITEKIQLEQYRENIEKLAIIGDVAAGFAHEIRNPLTSIKGFLKLLAKNEAEHDRMYHQIIEGELAKIEEVINGFISLAKPEAGEVAEVSLLKLIKNAINVLTPQAASKNIRINISSQLKTIVICCQKNQMKQVFINILKNAVEAIEENGKIDVILEENQNNVSIEIHDNGVGIEEERLERIGVPFYTNKEKGIGLGMTVSNKIITEHKGSLRVESEPGEGTRVYIQLPRNGD</sequence>
<dbReference type="InterPro" id="IPR013767">
    <property type="entry name" value="PAS_fold"/>
</dbReference>
<protein>
    <recommendedName>
        <fullName evidence="2">histidine kinase</fullName>
        <ecNumber evidence="2">2.7.13.3</ecNumber>
    </recommendedName>
</protein>
<proteinExistence type="predicted"/>
<evidence type="ECO:0000313" key="13">
    <source>
        <dbReference type="EMBL" id="MYL64805.1"/>
    </source>
</evidence>
<reference evidence="13 14" key="1">
    <citation type="submission" date="2019-11" db="EMBL/GenBank/DDBJ databases">
        <title>Genome sequences of 17 halophilic strains isolated from different environments.</title>
        <authorList>
            <person name="Furrow R.E."/>
        </authorList>
    </citation>
    <scope>NUCLEOTIDE SEQUENCE [LARGE SCALE GENOMIC DNA]</scope>
    <source>
        <strain evidence="13 14">22506_14_FS</strain>
    </source>
</reference>
<evidence type="ECO:0000256" key="5">
    <source>
        <dbReference type="ARBA" id="ARBA00022741"/>
    </source>
</evidence>
<dbReference type="GO" id="GO:0000155">
    <property type="term" value="F:phosphorelay sensor kinase activity"/>
    <property type="evidence" value="ECO:0007669"/>
    <property type="project" value="InterPro"/>
</dbReference>
<feature type="domain" description="Histidine kinase" evidence="10">
    <location>
        <begin position="409"/>
        <end position="614"/>
    </location>
</feature>
<accession>A0A845F291</accession>
<dbReference type="Pfam" id="PF00512">
    <property type="entry name" value="HisKA"/>
    <property type="match status" value="1"/>
</dbReference>
<dbReference type="Pfam" id="PF02518">
    <property type="entry name" value="HATPase_c"/>
    <property type="match status" value="1"/>
</dbReference>
<dbReference type="AlphaFoldDB" id="A0A845F291"/>
<dbReference type="Gene3D" id="1.10.287.130">
    <property type="match status" value="1"/>
</dbReference>
<dbReference type="InterPro" id="IPR000700">
    <property type="entry name" value="PAS-assoc_C"/>
</dbReference>
<dbReference type="InterPro" id="IPR005467">
    <property type="entry name" value="His_kinase_dom"/>
</dbReference>
<dbReference type="SMART" id="SM00086">
    <property type="entry name" value="PAC"/>
    <property type="match status" value="3"/>
</dbReference>
<evidence type="ECO:0000259" key="10">
    <source>
        <dbReference type="PROSITE" id="PS50109"/>
    </source>
</evidence>
<dbReference type="InterPro" id="IPR003594">
    <property type="entry name" value="HATPase_dom"/>
</dbReference>
<evidence type="ECO:0000313" key="14">
    <source>
        <dbReference type="Proteomes" id="UP000447833"/>
    </source>
</evidence>
<evidence type="ECO:0000256" key="4">
    <source>
        <dbReference type="ARBA" id="ARBA00022679"/>
    </source>
</evidence>
<comment type="catalytic activity">
    <reaction evidence="1">
        <text>ATP + protein L-histidine = ADP + protein N-phospho-L-histidine.</text>
        <dbReference type="EC" id="2.7.13.3"/>
    </reaction>
</comment>
<name>A0A845F291_9BACL</name>
<dbReference type="PROSITE" id="PS50113">
    <property type="entry name" value="PAC"/>
    <property type="match status" value="2"/>
</dbReference>
<evidence type="ECO:0000256" key="3">
    <source>
        <dbReference type="ARBA" id="ARBA00022553"/>
    </source>
</evidence>
<dbReference type="EMBL" id="WMEY01000005">
    <property type="protein sequence ID" value="MYL64805.1"/>
    <property type="molecule type" value="Genomic_DNA"/>
</dbReference>
<dbReference type="SMART" id="SM00091">
    <property type="entry name" value="PAS"/>
    <property type="match status" value="3"/>
</dbReference>
<evidence type="ECO:0000256" key="2">
    <source>
        <dbReference type="ARBA" id="ARBA00012438"/>
    </source>
</evidence>
<dbReference type="Gene3D" id="3.30.450.20">
    <property type="entry name" value="PAS domain"/>
    <property type="match status" value="3"/>
</dbReference>
<feature type="region of interest" description="Disordered" evidence="9">
    <location>
        <begin position="1"/>
        <end position="20"/>
    </location>
</feature>
<feature type="domain" description="PAS" evidence="11">
    <location>
        <begin position="147"/>
        <end position="217"/>
    </location>
</feature>
<dbReference type="InterPro" id="IPR001610">
    <property type="entry name" value="PAC"/>
</dbReference>
<dbReference type="PROSITE" id="PS50112">
    <property type="entry name" value="PAS"/>
    <property type="match status" value="2"/>
</dbReference>
<dbReference type="InterPro" id="IPR004358">
    <property type="entry name" value="Sig_transdc_His_kin-like_C"/>
</dbReference>
<dbReference type="InterPro" id="IPR000014">
    <property type="entry name" value="PAS"/>
</dbReference>
<comment type="caution">
    <text evidence="13">The sequence shown here is derived from an EMBL/GenBank/DDBJ whole genome shotgun (WGS) entry which is preliminary data.</text>
</comment>
<dbReference type="PANTHER" id="PTHR43065:SF10">
    <property type="entry name" value="PEROXIDE STRESS-ACTIVATED HISTIDINE KINASE MAK3"/>
    <property type="match status" value="1"/>
</dbReference>
<dbReference type="SMART" id="SM00388">
    <property type="entry name" value="HisKA"/>
    <property type="match status" value="1"/>
</dbReference>
<feature type="domain" description="PAS" evidence="11">
    <location>
        <begin position="271"/>
        <end position="341"/>
    </location>
</feature>
<dbReference type="SUPFAM" id="SSF47384">
    <property type="entry name" value="Homodimeric domain of signal transducing histidine kinase"/>
    <property type="match status" value="1"/>
</dbReference>
<evidence type="ECO:0000256" key="8">
    <source>
        <dbReference type="ARBA" id="ARBA00023012"/>
    </source>
</evidence>
<dbReference type="SUPFAM" id="SSF55874">
    <property type="entry name" value="ATPase domain of HSP90 chaperone/DNA topoisomerase II/histidine kinase"/>
    <property type="match status" value="1"/>
</dbReference>
<dbReference type="PROSITE" id="PS50109">
    <property type="entry name" value="HIS_KIN"/>
    <property type="match status" value="1"/>
</dbReference>
<dbReference type="NCBIfam" id="TIGR00229">
    <property type="entry name" value="sensory_box"/>
    <property type="match status" value="3"/>
</dbReference>
<dbReference type="Pfam" id="PF08447">
    <property type="entry name" value="PAS_3"/>
    <property type="match status" value="2"/>
</dbReference>
<feature type="domain" description="PAC" evidence="12">
    <location>
        <begin position="342"/>
        <end position="396"/>
    </location>
</feature>
<evidence type="ECO:0000256" key="9">
    <source>
        <dbReference type="SAM" id="MobiDB-lite"/>
    </source>
</evidence>
<keyword evidence="6" id="KW-0418">Kinase</keyword>
<evidence type="ECO:0000256" key="6">
    <source>
        <dbReference type="ARBA" id="ARBA00022777"/>
    </source>
</evidence>
<evidence type="ECO:0000256" key="1">
    <source>
        <dbReference type="ARBA" id="ARBA00000085"/>
    </source>
</evidence>
<dbReference type="InterPro" id="IPR036097">
    <property type="entry name" value="HisK_dim/P_sf"/>
</dbReference>
<dbReference type="InterPro" id="IPR035965">
    <property type="entry name" value="PAS-like_dom_sf"/>
</dbReference>
<dbReference type="PANTHER" id="PTHR43065">
    <property type="entry name" value="SENSOR HISTIDINE KINASE"/>
    <property type="match status" value="1"/>
</dbReference>
<gene>
    <name evidence="13" type="ORF">GLW07_15715</name>
</gene>
<keyword evidence="4" id="KW-0808">Transferase</keyword>
<dbReference type="EC" id="2.7.13.3" evidence="2"/>
<dbReference type="CDD" id="cd00082">
    <property type="entry name" value="HisKA"/>
    <property type="match status" value="1"/>
</dbReference>
<dbReference type="CDD" id="cd00130">
    <property type="entry name" value="PAS"/>
    <property type="match status" value="3"/>
</dbReference>
<keyword evidence="3" id="KW-0597">Phosphoprotein</keyword>
<keyword evidence="5" id="KW-0547">Nucleotide-binding</keyword>
<dbReference type="Pfam" id="PF00989">
    <property type="entry name" value="PAS"/>
    <property type="match status" value="1"/>
</dbReference>
<keyword evidence="7" id="KW-0067">ATP-binding</keyword>
<evidence type="ECO:0000256" key="7">
    <source>
        <dbReference type="ARBA" id="ARBA00022840"/>
    </source>
</evidence>
<dbReference type="GO" id="GO:0006355">
    <property type="term" value="P:regulation of DNA-templated transcription"/>
    <property type="evidence" value="ECO:0007669"/>
    <property type="project" value="InterPro"/>
</dbReference>
<dbReference type="SUPFAM" id="SSF55785">
    <property type="entry name" value="PYP-like sensor domain (PAS domain)"/>
    <property type="match status" value="3"/>
</dbReference>
<dbReference type="InterPro" id="IPR003661">
    <property type="entry name" value="HisK_dim/P_dom"/>
</dbReference>
<dbReference type="Proteomes" id="UP000447833">
    <property type="component" value="Unassembled WGS sequence"/>
</dbReference>
<dbReference type="GO" id="GO:0005524">
    <property type="term" value="F:ATP binding"/>
    <property type="evidence" value="ECO:0007669"/>
    <property type="project" value="UniProtKB-KW"/>
</dbReference>
<dbReference type="PRINTS" id="PR00344">
    <property type="entry name" value="BCTRLSENSOR"/>
</dbReference>
<feature type="domain" description="PAC" evidence="12">
    <location>
        <begin position="220"/>
        <end position="270"/>
    </location>
</feature>
<organism evidence="13 14">
    <name type="scientific">Guptibacillus hwajinpoensis</name>
    <dbReference type="NCBI Taxonomy" id="208199"/>
    <lineage>
        <taxon>Bacteria</taxon>
        <taxon>Bacillati</taxon>
        <taxon>Bacillota</taxon>
        <taxon>Bacilli</taxon>
        <taxon>Bacillales</taxon>
        <taxon>Guptibacillaceae</taxon>
        <taxon>Guptibacillus</taxon>
    </lineage>
</organism>
<dbReference type="RefSeq" id="WP_160920221.1">
    <property type="nucleotide sequence ID" value="NZ_WMEY01000005.1"/>
</dbReference>
<dbReference type="InterPro" id="IPR013655">
    <property type="entry name" value="PAS_fold_3"/>
</dbReference>
<dbReference type="SMART" id="SM00387">
    <property type="entry name" value="HATPase_c"/>
    <property type="match status" value="1"/>
</dbReference>
<dbReference type="InterPro" id="IPR036890">
    <property type="entry name" value="HATPase_C_sf"/>
</dbReference>
<evidence type="ECO:0000259" key="11">
    <source>
        <dbReference type="PROSITE" id="PS50112"/>
    </source>
</evidence>
<keyword evidence="8" id="KW-0902">Two-component regulatory system</keyword>
<evidence type="ECO:0000259" key="12">
    <source>
        <dbReference type="PROSITE" id="PS50113"/>
    </source>
</evidence>